<evidence type="ECO:0000313" key="22">
    <source>
        <dbReference type="RefSeq" id="XP_072844832.1"/>
    </source>
</evidence>
<comment type="subcellular location">
    <subcellularLocation>
        <location evidence="2">Cytoplasm</location>
    </subcellularLocation>
</comment>
<evidence type="ECO:0000256" key="15">
    <source>
        <dbReference type="ARBA" id="ARBA00034460"/>
    </source>
</evidence>
<dbReference type="Gene3D" id="2.60.120.920">
    <property type="match status" value="1"/>
</dbReference>
<evidence type="ECO:0000256" key="7">
    <source>
        <dbReference type="ARBA" id="ARBA00022490"/>
    </source>
</evidence>
<evidence type="ECO:0000256" key="17">
    <source>
        <dbReference type="SAM" id="Coils"/>
    </source>
</evidence>
<keyword evidence="14 17" id="KW-0175">Coiled coil</keyword>
<evidence type="ECO:0000256" key="14">
    <source>
        <dbReference type="ARBA" id="ARBA00023054"/>
    </source>
</evidence>
<evidence type="ECO:0000259" key="19">
    <source>
        <dbReference type="PROSITE" id="PS50119"/>
    </source>
</evidence>
<dbReference type="Gene3D" id="3.30.160.60">
    <property type="entry name" value="Classic Zinc Finger"/>
    <property type="match status" value="1"/>
</dbReference>
<dbReference type="SUPFAM" id="SSF57845">
    <property type="entry name" value="B-box zinc-binding domain"/>
    <property type="match status" value="1"/>
</dbReference>
<evidence type="ECO:0000259" key="18">
    <source>
        <dbReference type="PROSITE" id="PS50089"/>
    </source>
</evidence>
<dbReference type="InterPro" id="IPR006574">
    <property type="entry name" value="PRY"/>
</dbReference>
<dbReference type="Pfam" id="PF00643">
    <property type="entry name" value="zf-B_box"/>
    <property type="match status" value="1"/>
</dbReference>
<dbReference type="InterPro" id="IPR050143">
    <property type="entry name" value="TRIM/RBCC"/>
</dbReference>
<evidence type="ECO:0000256" key="10">
    <source>
        <dbReference type="ARBA" id="ARBA00022723"/>
    </source>
</evidence>
<keyword evidence="11 16" id="KW-0863">Zinc-finger</keyword>
<keyword evidence="8" id="KW-0808">Transferase</keyword>
<comment type="pathway">
    <text evidence="3">Protein modification; protein ubiquitination.</text>
</comment>
<dbReference type="PRINTS" id="PR01407">
    <property type="entry name" value="BUTYPHLNCDUF"/>
</dbReference>
<evidence type="ECO:0000256" key="1">
    <source>
        <dbReference type="ARBA" id="ARBA00000900"/>
    </source>
</evidence>
<dbReference type="InterPro" id="IPR043136">
    <property type="entry name" value="B30.2/SPRY_sf"/>
</dbReference>
<dbReference type="SMART" id="SM00449">
    <property type="entry name" value="SPRY"/>
    <property type="match status" value="1"/>
</dbReference>
<evidence type="ECO:0000256" key="8">
    <source>
        <dbReference type="ARBA" id="ARBA00022679"/>
    </source>
</evidence>
<keyword evidence="9" id="KW-0528">Neurotoxin</keyword>
<dbReference type="Pfam" id="PF15227">
    <property type="entry name" value="zf-C3HC4_4"/>
    <property type="match status" value="1"/>
</dbReference>
<dbReference type="InterPro" id="IPR003879">
    <property type="entry name" value="Butyrophylin_SPRY"/>
</dbReference>
<evidence type="ECO:0000259" key="20">
    <source>
        <dbReference type="PROSITE" id="PS50188"/>
    </source>
</evidence>
<dbReference type="PROSITE" id="PS50089">
    <property type="entry name" value="ZF_RING_2"/>
    <property type="match status" value="1"/>
</dbReference>
<evidence type="ECO:0000256" key="2">
    <source>
        <dbReference type="ARBA" id="ARBA00004496"/>
    </source>
</evidence>
<evidence type="ECO:0000256" key="16">
    <source>
        <dbReference type="PROSITE-ProRule" id="PRU00024"/>
    </source>
</evidence>
<dbReference type="InterPro" id="IPR001870">
    <property type="entry name" value="B30.2/SPRY"/>
</dbReference>
<reference evidence="21" key="1">
    <citation type="submission" date="2025-05" db="UniProtKB">
        <authorList>
            <consortium name="RefSeq"/>
        </authorList>
    </citation>
    <scope>NUCLEOTIDE SEQUENCE [LARGE SCALE GENOMIC DNA]</scope>
</reference>
<dbReference type="EC" id="2.3.2.27" evidence="6"/>
<dbReference type="GeneID" id="140704055"/>
<evidence type="ECO:0000313" key="21">
    <source>
        <dbReference type="Proteomes" id="UP001652642"/>
    </source>
</evidence>
<reference evidence="22" key="2">
    <citation type="submission" date="2025-08" db="UniProtKB">
        <authorList>
            <consortium name="RefSeq"/>
        </authorList>
    </citation>
    <scope>IDENTIFICATION</scope>
</reference>
<dbReference type="PROSITE" id="PS50188">
    <property type="entry name" value="B302_SPRY"/>
    <property type="match status" value="1"/>
</dbReference>
<evidence type="ECO:0000256" key="6">
    <source>
        <dbReference type="ARBA" id="ARBA00012483"/>
    </source>
</evidence>
<sequence length="478" mass="55418">MASATVQDLCEEATCSICLDYFKDPVTIECGHNFCRACLTQSWEGSEGEEVSCPQCRAKVRRHLISNRQLASVAELTRKLRLQEETIAERKGGACGRHREPLKLFCKDDEAPICMVCKWSKEHREHQVLPLEEAAQDYKDLISSRLKILEKERAKILTYKAKTEEESQNLLKQTKGEMEKTKEWFRELHSFLNEQEELLLARLEEVEKEIARKREEHLARLSEELSSLGGLIQEMEHQGQQPPGELLQDVRNLLKSPKNKEPFENPVAFPLELRWEIWDVHEKNLFLAEQTKQFRDTLLSGSRLQKANVTLDPKTAHPNLYLSEDRKSVRYEFRWQDLPDNPERFDSQRYVLGSEGFTAGKHYWEVTVGSERFWSVGVARKSVQRKGCVEWRTEEGIWALEQWGSRYRASDLSVETCLRLSKKLRRIRVSLNYEGLRVAFYDADTGSHLYTFSGASFSGETLLPFFHVDEKASLTISP</sequence>
<dbReference type="Pfam" id="PF00622">
    <property type="entry name" value="SPRY"/>
    <property type="match status" value="1"/>
</dbReference>
<dbReference type="InterPro" id="IPR013083">
    <property type="entry name" value="Znf_RING/FYVE/PHD"/>
</dbReference>
<evidence type="ECO:0000256" key="13">
    <source>
        <dbReference type="ARBA" id="ARBA00022833"/>
    </source>
</evidence>
<comment type="similarity">
    <text evidence="4">Belongs to the TRIM/RBCC family.</text>
</comment>
<dbReference type="CDD" id="cd16594">
    <property type="entry name" value="RING-HC_TRIM7-like_C-IV"/>
    <property type="match status" value="1"/>
</dbReference>
<dbReference type="InterPro" id="IPR017907">
    <property type="entry name" value="Znf_RING_CS"/>
</dbReference>
<evidence type="ECO:0000256" key="5">
    <source>
        <dbReference type="ARBA" id="ARBA00009651"/>
    </source>
</evidence>
<feature type="domain" description="B box-type" evidence="19">
    <location>
        <begin position="90"/>
        <end position="131"/>
    </location>
</feature>
<dbReference type="SMART" id="SM00184">
    <property type="entry name" value="RING"/>
    <property type="match status" value="1"/>
</dbReference>
<protein>
    <recommendedName>
        <fullName evidence="6">RING-type E3 ubiquitin transferase</fullName>
        <ecNumber evidence="6">2.3.2.27</ecNumber>
    </recommendedName>
</protein>
<dbReference type="RefSeq" id="XP_072844832.1">
    <property type="nucleotide sequence ID" value="XM_072988731.1"/>
</dbReference>
<dbReference type="PROSITE" id="PS50119">
    <property type="entry name" value="ZF_BBOX"/>
    <property type="match status" value="1"/>
</dbReference>
<comment type="catalytic activity">
    <reaction evidence="1">
        <text>S-ubiquitinyl-[E2 ubiquitin-conjugating enzyme]-L-cysteine + [acceptor protein]-L-lysine = [E2 ubiquitin-conjugating enzyme]-L-cysteine + N(6)-ubiquitinyl-[acceptor protein]-L-lysine.</text>
        <dbReference type="EC" id="2.3.2.27"/>
    </reaction>
</comment>
<dbReference type="Gene3D" id="3.30.40.10">
    <property type="entry name" value="Zinc/RING finger domain, C3HC4 (zinc finger)"/>
    <property type="match status" value="1"/>
</dbReference>
<evidence type="ECO:0000256" key="3">
    <source>
        <dbReference type="ARBA" id="ARBA00004906"/>
    </source>
</evidence>
<comment type="similarity">
    <text evidence="5">Belongs to the ohanin/vespryn family.</text>
</comment>
<keyword evidence="21" id="KW-1185">Reference proteome</keyword>
<dbReference type="PANTHER" id="PTHR24103">
    <property type="entry name" value="E3 UBIQUITIN-PROTEIN LIGASE TRIM"/>
    <property type="match status" value="1"/>
</dbReference>
<dbReference type="PRINTS" id="PR01406">
    <property type="entry name" value="BBOXZNFINGER"/>
</dbReference>
<dbReference type="SMART" id="SM00336">
    <property type="entry name" value="BBOX"/>
    <property type="match status" value="1"/>
</dbReference>
<dbReference type="Pfam" id="PF13765">
    <property type="entry name" value="PRY"/>
    <property type="match status" value="1"/>
</dbReference>
<feature type="domain" description="B30.2/SPRY" evidence="20">
    <location>
        <begin position="289"/>
        <end position="478"/>
    </location>
</feature>
<feature type="coiled-coil region" evidence="17">
    <location>
        <begin position="189"/>
        <end position="238"/>
    </location>
</feature>
<keyword evidence="9" id="KW-0800">Toxin</keyword>
<name>A0ABM5FHF0_9SAUR</name>
<comment type="function">
    <text evidence="15">Neurotoxin that produces dose-dependent hypolocomotion and hyperalgesia in mice. May directly act on the central nervous system, as it is 6500-fold more potent when administered intracerebroventricularly than intraperitoneal.</text>
</comment>
<gene>
    <name evidence="22" type="primary">LOC140704055</name>
</gene>
<dbReference type="Proteomes" id="UP001652642">
    <property type="component" value="Chromosome 2"/>
</dbReference>
<evidence type="ECO:0000256" key="9">
    <source>
        <dbReference type="ARBA" id="ARBA00022699"/>
    </source>
</evidence>
<dbReference type="SUPFAM" id="SSF57850">
    <property type="entry name" value="RING/U-box"/>
    <property type="match status" value="1"/>
</dbReference>
<proteinExistence type="inferred from homology"/>
<dbReference type="CDD" id="cd19762">
    <property type="entry name" value="Bbox2_TRIM7-like"/>
    <property type="match status" value="1"/>
</dbReference>
<dbReference type="SUPFAM" id="SSF49899">
    <property type="entry name" value="Concanavalin A-like lectins/glucanases"/>
    <property type="match status" value="1"/>
</dbReference>
<evidence type="ECO:0000256" key="12">
    <source>
        <dbReference type="ARBA" id="ARBA00022786"/>
    </source>
</evidence>
<dbReference type="SMART" id="SM00589">
    <property type="entry name" value="PRY"/>
    <property type="match status" value="1"/>
</dbReference>
<accession>A0ABM5FHF0</accession>
<dbReference type="PROSITE" id="PS00518">
    <property type="entry name" value="ZF_RING_1"/>
    <property type="match status" value="1"/>
</dbReference>
<feature type="domain" description="RING-type" evidence="18">
    <location>
        <begin position="15"/>
        <end position="57"/>
    </location>
</feature>
<keyword evidence="10" id="KW-0479">Metal-binding</keyword>
<dbReference type="InterPro" id="IPR013320">
    <property type="entry name" value="ConA-like_dom_sf"/>
</dbReference>
<keyword evidence="13" id="KW-0862">Zinc</keyword>
<evidence type="ECO:0000256" key="4">
    <source>
        <dbReference type="ARBA" id="ARBA00008518"/>
    </source>
</evidence>
<keyword evidence="7" id="KW-0963">Cytoplasm</keyword>
<dbReference type="InterPro" id="IPR000315">
    <property type="entry name" value="Znf_B-box"/>
</dbReference>
<keyword evidence="12" id="KW-0833">Ubl conjugation pathway</keyword>
<dbReference type="InterPro" id="IPR003877">
    <property type="entry name" value="SPRY_dom"/>
</dbReference>
<organism evidence="21 22">
    <name type="scientific">Pogona vitticeps</name>
    <name type="common">central bearded dragon</name>
    <dbReference type="NCBI Taxonomy" id="103695"/>
    <lineage>
        <taxon>Eukaryota</taxon>
        <taxon>Metazoa</taxon>
        <taxon>Chordata</taxon>
        <taxon>Craniata</taxon>
        <taxon>Vertebrata</taxon>
        <taxon>Euteleostomi</taxon>
        <taxon>Lepidosauria</taxon>
        <taxon>Squamata</taxon>
        <taxon>Bifurcata</taxon>
        <taxon>Unidentata</taxon>
        <taxon>Episquamata</taxon>
        <taxon>Toxicofera</taxon>
        <taxon>Iguania</taxon>
        <taxon>Acrodonta</taxon>
        <taxon>Agamidae</taxon>
        <taxon>Amphibolurinae</taxon>
        <taxon>Pogona</taxon>
    </lineage>
</organism>
<evidence type="ECO:0000256" key="11">
    <source>
        <dbReference type="ARBA" id="ARBA00022771"/>
    </source>
</evidence>
<dbReference type="CDD" id="cd12888">
    <property type="entry name" value="SPRY_PRY_TRIM7_like"/>
    <property type="match status" value="1"/>
</dbReference>
<dbReference type="InterPro" id="IPR001841">
    <property type="entry name" value="Znf_RING"/>
</dbReference>
<dbReference type="InterPro" id="IPR020457">
    <property type="entry name" value="Znf_B-box_chordata"/>
</dbReference>